<name>A0ABY3Y7N2_9NEIS</name>
<dbReference type="EMBL" id="CP094241">
    <property type="protein sequence ID" value="UNV84845.1"/>
    <property type="molecule type" value="Genomic_DNA"/>
</dbReference>
<feature type="domain" description="PilY1 beta-propeller" evidence="5">
    <location>
        <begin position="505"/>
        <end position="890"/>
    </location>
</feature>
<accession>A0ABY3Y7N2</accession>
<dbReference type="RefSeq" id="WP_242925934.1">
    <property type="nucleotide sequence ID" value="NZ_CP094241.1"/>
</dbReference>
<dbReference type="SUPFAM" id="SSF53300">
    <property type="entry name" value="vWA-like"/>
    <property type="match status" value="1"/>
</dbReference>
<evidence type="ECO:0000256" key="3">
    <source>
        <dbReference type="SAM" id="MobiDB-lite"/>
    </source>
</evidence>
<evidence type="ECO:0000256" key="2">
    <source>
        <dbReference type="ARBA" id="ARBA00022837"/>
    </source>
</evidence>
<dbReference type="Proteomes" id="UP000829455">
    <property type="component" value="Chromosome"/>
</dbReference>
<evidence type="ECO:0000259" key="5">
    <source>
        <dbReference type="Pfam" id="PF05567"/>
    </source>
</evidence>
<dbReference type="InterPro" id="IPR008707">
    <property type="entry name" value="B-propeller_PilY1"/>
</dbReference>
<keyword evidence="1" id="KW-0479">Metal-binding</keyword>
<feature type="chain" id="PRO_5046053603" evidence="4">
    <location>
        <begin position="39"/>
        <end position="1089"/>
    </location>
</feature>
<reference evidence="6 7" key="1">
    <citation type="submission" date="2022-03" db="EMBL/GenBank/DDBJ databases">
        <title>Genome sequencing of Neisseria macacae.</title>
        <authorList>
            <person name="Baek M.-G."/>
        </authorList>
    </citation>
    <scope>NUCLEOTIDE SEQUENCE [LARGE SCALE GENOMIC DNA]</scope>
    <source>
        <strain evidence="6 7">ATCC 33926</strain>
    </source>
</reference>
<feature type="region of interest" description="Disordered" evidence="3">
    <location>
        <begin position="1025"/>
        <end position="1049"/>
    </location>
</feature>
<gene>
    <name evidence="6" type="ORF">MON40_12720</name>
</gene>
<proteinExistence type="predicted"/>
<feature type="signal peptide" evidence="4">
    <location>
        <begin position="1"/>
        <end position="38"/>
    </location>
</feature>
<evidence type="ECO:0000256" key="1">
    <source>
        <dbReference type="ARBA" id="ARBA00022723"/>
    </source>
</evidence>
<keyword evidence="4" id="KW-0732">Signal</keyword>
<dbReference type="InterPro" id="IPR036465">
    <property type="entry name" value="vWFA_dom_sf"/>
</dbReference>
<dbReference type="Pfam" id="PF05567">
    <property type="entry name" value="T4P_PilY1"/>
    <property type="match status" value="1"/>
</dbReference>
<evidence type="ECO:0000313" key="6">
    <source>
        <dbReference type="EMBL" id="UNV84845.1"/>
    </source>
</evidence>
<dbReference type="Gene3D" id="3.40.50.410">
    <property type="entry name" value="von Willebrand factor, type A domain"/>
    <property type="match status" value="2"/>
</dbReference>
<keyword evidence="2" id="KW-0106">Calcium</keyword>
<dbReference type="NCBIfam" id="NF040838">
    <property type="entry name" value="T4_PilC_Neiss"/>
    <property type="match status" value="1"/>
</dbReference>
<keyword evidence="7" id="KW-1185">Reference proteome</keyword>
<protein>
    <submittedName>
        <fullName evidence="6">Pilus assembly protein</fullName>
    </submittedName>
</protein>
<evidence type="ECO:0000313" key="7">
    <source>
        <dbReference type="Proteomes" id="UP000829455"/>
    </source>
</evidence>
<evidence type="ECO:0000256" key="4">
    <source>
        <dbReference type="SAM" id="SignalP"/>
    </source>
</evidence>
<organism evidence="6 7">
    <name type="scientific">Neisseria macacae ATCC 33926</name>
    <dbReference type="NCBI Taxonomy" id="997348"/>
    <lineage>
        <taxon>Bacteria</taxon>
        <taxon>Pseudomonadati</taxon>
        <taxon>Pseudomonadota</taxon>
        <taxon>Betaproteobacteria</taxon>
        <taxon>Neisseriales</taxon>
        <taxon>Neisseriaceae</taxon>
        <taxon>Neisseria</taxon>
    </lineage>
</organism>
<sequence>MKKERIMKNKSSRCPGSIRPMIYSIASALALMNGAANAATSEFAKVPLYLQNETKIDKQPEVKHNIMLFIDDSGSMARSSINGKRISVENGNISHASRMAVAKDALSQVLSKHGGEFNWALQTLNNSGRADTTDREGFAVPATEIAKRVKSINPDRGTPTTSRYFELVSRIVMPNVKYRCQKSYVVLMSDGDANLSCNLWDRRSGENLGGPDFGYGYDRYSKYYNRNIYISNPFDKDSILYNEAYNYFGARPHGFCKYEKGGAYDTSWDRNDGLAFFSKKLAEKDFKTEGTDDAGKSWNGDPKDPADYSKQLVQTFTVGFGQGITPSGKRYLQLAASRPEYYYEADKPESLSKAFNDIIEQIKSDTKNVGYDDVGATAPATTSSSLPGMSAVIGLKTNSWSSQIIFQRLGKDGRRSEELKQYPSFANRKTLINTDSGTYFINNIPNNTLNNAYFDVADNGKNSGEWRDLLNWTGRVGDDKSIQDKSKNTPYSQVYRIREGDQRDLGDILDGSVAAVGNKTKYKVGSDTIERQKYMVAAANDGMVHLFQTSSDANHPYELKVSYIPSTMERDVADGNNVKTVTLAKVLKNIAKDSYTSSITNHEYMINGGFTLRQTPENDTQRVFMFGAMGQGGRGAYALNIGGNVDKATKTGLDVADTEWNKTVPLFETIKGEKNTLGYTIGTPQIGRVSVNRPADNGRVDTKENIRYAGFLASGYRVEDKTDAKNETALYIYEMLGKEVGTGDKRGSGTGKAPGELLKKIEVEGGVGGLSTPTLVDTDFDGVIDVAYAGDRGGNMYRFDLRGEKPDNWKAVKIFTGSPSKPITSAPAVSRRRANEYVVIFGTGSEIYQNDLTNKDKQSIYGIYEDLTPNQTVTAASESDLQQQEFRPEEKGKEGYIYLTNNQVAKTQKGWKIDLRDGERVNVKPTMILRTAVVTVRRYDSVTEEKSAGADVCLPTSTSVKTVAKTSFIGVNADNGGALNARNARFTPDNVIRKLDGFGMQYANGLTRDGVISFTFLNPSKLDDSPVTADGDSGGTGTDKELSVTSSTPNNKCFSNKATRSLLLNKGESLTVEGRICGLQRISWRELFF</sequence>